<feature type="transmembrane region" description="Helical" evidence="6">
    <location>
        <begin position="368"/>
        <end position="389"/>
    </location>
</feature>
<feature type="compositionally biased region" description="Low complexity" evidence="5">
    <location>
        <begin position="12"/>
        <end position="23"/>
    </location>
</feature>
<keyword evidence="9" id="KW-1185">Reference proteome</keyword>
<dbReference type="InterPro" id="IPR045319">
    <property type="entry name" value="KAT/AKT"/>
</dbReference>
<feature type="region of interest" description="Disordered" evidence="5">
    <location>
        <begin position="1"/>
        <end position="23"/>
    </location>
</feature>
<evidence type="ECO:0000256" key="1">
    <source>
        <dbReference type="ARBA" id="ARBA00004141"/>
    </source>
</evidence>
<keyword evidence="4 6" id="KW-0472">Membrane</keyword>
<dbReference type="Proteomes" id="UP000654075">
    <property type="component" value="Unassembled WGS sequence"/>
</dbReference>
<comment type="caution">
    <text evidence="8">The sequence shown here is derived from an EMBL/GenBank/DDBJ whole genome shotgun (WGS) entry which is preliminary data.</text>
</comment>
<organism evidence="8 9">
    <name type="scientific">Polarella glacialis</name>
    <name type="common">Dinoflagellate</name>
    <dbReference type="NCBI Taxonomy" id="89957"/>
    <lineage>
        <taxon>Eukaryota</taxon>
        <taxon>Sar</taxon>
        <taxon>Alveolata</taxon>
        <taxon>Dinophyceae</taxon>
        <taxon>Suessiales</taxon>
        <taxon>Suessiaceae</taxon>
        <taxon>Polarella</taxon>
    </lineage>
</organism>
<dbReference type="SUPFAM" id="SSF81324">
    <property type="entry name" value="Voltage-gated potassium channels"/>
    <property type="match status" value="1"/>
</dbReference>
<feature type="domain" description="Ion transport" evidence="7">
    <location>
        <begin position="147"/>
        <end position="421"/>
    </location>
</feature>
<dbReference type="InterPro" id="IPR005821">
    <property type="entry name" value="Ion_trans_dom"/>
</dbReference>
<gene>
    <name evidence="8" type="ORF">PGLA1383_LOCUS16190</name>
</gene>
<dbReference type="PRINTS" id="PR01463">
    <property type="entry name" value="EAGCHANLFMLY"/>
</dbReference>
<proteinExistence type="predicted"/>
<comment type="subcellular location">
    <subcellularLocation>
        <location evidence="1">Membrane</location>
        <topology evidence="1">Multi-pass membrane protein</topology>
    </subcellularLocation>
</comment>
<feature type="non-terminal residue" evidence="8">
    <location>
        <position position="434"/>
    </location>
</feature>
<evidence type="ECO:0000256" key="5">
    <source>
        <dbReference type="SAM" id="MobiDB-lite"/>
    </source>
</evidence>
<feature type="transmembrane region" description="Helical" evidence="6">
    <location>
        <begin position="396"/>
        <end position="421"/>
    </location>
</feature>
<feature type="transmembrane region" description="Helical" evidence="6">
    <location>
        <begin position="180"/>
        <end position="201"/>
    </location>
</feature>
<feature type="transmembrane region" description="Helical" evidence="6">
    <location>
        <begin position="147"/>
        <end position="168"/>
    </location>
</feature>
<evidence type="ECO:0000256" key="4">
    <source>
        <dbReference type="ARBA" id="ARBA00023136"/>
    </source>
</evidence>
<accession>A0A813EBY8</accession>
<evidence type="ECO:0000259" key="7">
    <source>
        <dbReference type="Pfam" id="PF00520"/>
    </source>
</evidence>
<dbReference type="PANTHER" id="PTHR45743:SF2">
    <property type="entry name" value="POTASSIUM CHANNEL AKT1"/>
    <property type="match status" value="1"/>
</dbReference>
<sequence>MLSRWVAGLKNSSRPSSSYAPAAGDEHIDTSYLDLEDHDTDCDHRPQFDETVLKGGPAFFCINKVRCPMRSPRLFKLRSGLLDDEASSQKPVRLNYSFNVAHCENDLSGELGDDQTSCRTRCRRRLVIRPELMEDRKANGHVHWVELWDLFIAALLFFCAYYVSFECVADKHHHSVLRAVFNRSLTVIFTVDIVMNFFIAYSNPTGDLSRSLWEMDPWLIASRYMAFPMSRGKDSGWFWIDVVSTFPGWLHFYWMLVYGDPCEHTLKGLELLRALKLYRMLNLTRLQRFVSRWQAAVGFSYHLVDILKFIVVTTLAAHWFACGWVAIEGKVTTGEVSYHTDGKTWLSELIRSKGDPCYPSAAESPACVYLLALYWSTMTLTTVGYGDIVPQNLAEYAVCTCAMLLSGFVWAYIVGAVVSLIHGLDPAFEKSATR</sequence>
<reference evidence="8" key="1">
    <citation type="submission" date="2021-02" db="EMBL/GenBank/DDBJ databases">
        <authorList>
            <person name="Dougan E. K."/>
            <person name="Rhodes N."/>
            <person name="Thang M."/>
            <person name="Chan C."/>
        </authorList>
    </citation>
    <scope>NUCLEOTIDE SEQUENCE</scope>
</reference>
<dbReference type="Pfam" id="PF00520">
    <property type="entry name" value="Ion_trans"/>
    <property type="match status" value="1"/>
</dbReference>
<evidence type="ECO:0000313" key="8">
    <source>
        <dbReference type="EMBL" id="CAE8597757.1"/>
    </source>
</evidence>
<evidence type="ECO:0000256" key="3">
    <source>
        <dbReference type="ARBA" id="ARBA00022989"/>
    </source>
</evidence>
<dbReference type="Gene3D" id="1.10.287.70">
    <property type="match status" value="1"/>
</dbReference>
<dbReference type="EMBL" id="CAJNNV010009737">
    <property type="protein sequence ID" value="CAE8597757.1"/>
    <property type="molecule type" value="Genomic_DNA"/>
</dbReference>
<feature type="transmembrane region" description="Helical" evidence="6">
    <location>
        <begin position="306"/>
        <end position="327"/>
    </location>
</feature>
<evidence type="ECO:0000313" key="9">
    <source>
        <dbReference type="Proteomes" id="UP000654075"/>
    </source>
</evidence>
<dbReference type="PANTHER" id="PTHR45743">
    <property type="entry name" value="POTASSIUM CHANNEL AKT1"/>
    <property type="match status" value="1"/>
</dbReference>
<dbReference type="GO" id="GO:0016020">
    <property type="term" value="C:membrane"/>
    <property type="evidence" value="ECO:0007669"/>
    <property type="project" value="UniProtKB-SubCell"/>
</dbReference>
<keyword evidence="3 6" id="KW-1133">Transmembrane helix</keyword>
<dbReference type="InterPro" id="IPR003938">
    <property type="entry name" value="K_chnl_volt-dep_EAG/ELK/ERG"/>
</dbReference>
<evidence type="ECO:0000256" key="6">
    <source>
        <dbReference type="SAM" id="Phobius"/>
    </source>
</evidence>
<protein>
    <recommendedName>
        <fullName evidence="7">Ion transport domain-containing protein</fullName>
    </recommendedName>
</protein>
<dbReference type="AlphaFoldDB" id="A0A813EBY8"/>
<feature type="transmembrane region" description="Helical" evidence="6">
    <location>
        <begin position="237"/>
        <end position="257"/>
    </location>
</feature>
<dbReference type="GO" id="GO:0005249">
    <property type="term" value="F:voltage-gated potassium channel activity"/>
    <property type="evidence" value="ECO:0007669"/>
    <property type="project" value="InterPro"/>
</dbReference>
<keyword evidence="2 6" id="KW-0812">Transmembrane</keyword>
<dbReference type="OrthoDB" id="432483at2759"/>
<name>A0A813EBY8_POLGL</name>
<evidence type="ECO:0000256" key="2">
    <source>
        <dbReference type="ARBA" id="ARBA00022692"/>
    </source>
</evidence>